<dbReference type="Proteomes" id="UP000663877">
    <property type="component" value="Unassembled WGS sequence"/>
</dbReference>
<evidence type="ECO:0000256" key="1">
    <source>
        <dbReference type="ARBA" id="ARBA00004613"/>
    </source>
</evidence>
<keyword evidence="16" id="KW-1185">Reference proteome</keyword>
<dbReference type="AlphaFoldDB" id="A0A814XCA8"/>
<organism evidence="12 17">
    <name type="scientific">Adineta steineri</name>
    <dbReference type="NCBI Taxonomy" id="433720"/>
    <lineage>
        <taxon>Eukaryota</taxon>
        <taxon>Metazoa</taxon>
        <taxon>Spiralia</taxon>
        <taxon>Gnathifera</taxon>
        <taxon>Rotifera</taxon>
        <taxon>Eurotatoria</taxon>
        <taxon>Bdelloidea</taxon>
        <taxon>Adinetida</taxon>
        <taxon>Adinetidae</taxon>
        <taxon>Adineta</taxon>
    </lineage>
</organism>
<dbReference type="Pfam" id="PF08212">
    <property type="entry name" value="Lipocalin_2"/>
    <property type="match status" value="1"/>
</dbReference>
<evidence type="ECO:0000256" key="5">
    <source>
        <dbReference type="ARBA" id="ARBA00022525"/>
    </source>
</evidence>
<keyword evidence="8" id="KW-1015">Disulfide bond</keyword>
<keyword evidence="7" id="KW-0446">Lipid-binding</keyword>
<dbReference type="InterPro" id="IPR022272">
    <property type="entry name" value="Lipocalin_CS"/>
</dbReference>
<evidence type="ECO:0000256" key="9">
    <source>
        <dbReference type="ARBA" id="ARBA00023180"/>
    </source>
</evidence>
<comment type="subcellular location">
    <subcellularLocation>
        <location evidence="1">Secreted</location>
    </subcellularLocation>
</comment>
<evidence type="ECO:0000313" key="17">
    <source>
        <dbReference type="Proteomes" id="UP000663877"/>
    </source>
</evidence>
<dbReference type="Proteomes" id="UP000663832">
    <property type="component" value="Unassembled WGS sequence"/>
</dbReference>
<feature type="chain" id="PRO_5035980934" description="Apolipoprotein D" evidence="10">
    <location>
        <begin position="20"/>
        <end position="181"/>
    </location>
</feature>
<evidence type="ECO:0000313" key="12">
    <source>
        <dbReference type="EMBL" id="CAF1213838.1"/>
    </source>
</evidence>
<dbReference type="EMBL" id="CAJOAZ010001703">
    <property type="protein sequence ID" value="CAF3846465.1"/>
    <property type="molecule type" value="Genomic_DNA"/>
</dbReference>
<feature type="domain" description="Lipocalin/cytosolic fatty-acid binding" evidence="11">
    <location>
        <begin position="32"/>
        <end position="177"/>
    </location>
</feature>
<evidence type="ECO:0000313" key="14">
    <source>
        <dbReference type="EMBL" id="CAF1580250.1"/>
    </source>
</evidence>
<dbReference type="Proteomes" id="UP000663844">
    <property type="component" value="Unassembled WGS sequence"/>
</dbReference>
<keyword evidence="6 10" id="KW-0732">Signal</keyword>
<dbReference type="EMBL" id="CAJNOI010000259">
    <property type="protein sequence ID" value="CAF1213838.1"/>
    <property type="molecule type" value="Genomic_DNA"/>
</dbReference>
<keyword evidence="4" id="KW-0813">Transport</keyword>
<evidence type="ECO:0000313" key="13">
    <source>
        <dbReference type="EMBL" id="CAF1379796.1"/>
    </source>
</evidence>
<dbReference type="GO" id="GO:0008289">
    <property type="term" value="F:lipid binding"/>
    <property type="evidence" value="ECO:0007669"/>
    <property type="project" value="UniProtKB-KW"/>
</dbReference>
<dbReference type="PANTHER" id="PTHR10612:SF62">
    <property type="entry name" value="LIPOCALIN_CYTOSOLIC FATTY-ACID BINDING DOMAIN-CONTAINING PROTEIN"/>
    <property type="match status" value="1"/>
</dbReference>
<comment type="similarity">
    <text evidence="2 10">Belongs to the calycin superfamily. Lipocalin family.</text>
</comment>
<dbReference type="PRINTS" id="PR01273">
    <property type="entry name" value="INVTBRTCOLOR"/>
</dbReference>
<dbReference type="GO" id="GO:0000302">
    <property type="term" value="P:response to reactive oxygen species"/>
    <property type="evidence" value="ECO:0007669"/>
    <property type="project" value="TreeGrafter"/>
</dbReference>
<evidence type="ECO:0000259" key="11">
    <source>
        <dbReference type="Pfam" id="PF08212"/>
    </source>
</evidence>
<name>A0A814XCA8_9BILA</name>
<dbReference type="EMBL" id="CAJNON010000795">
    <property type="protein sequence ID" value="CAF1379796.1"/>
    <property type="molecule type" value="Genomic_DNA"/>
</dbReference>
<evidence type="ECO:0000256" key="7">
    <source>
        <dbReference type="ARBA" id="ARBA00023121"/>
    </source>
</evidence>
<protein>
    <recommendedName>
        <fullName evidence="3">Apolipoprotein D</fullName>
    </recommendedName>
</protein>
<keyword evidence="5" id="KW-0964">Secreted</keyword>
<dbReference type="PIRSF" id="PIRSF036893">
    <property type="entry name" value="Lipocalin_ApoD"/>
    <property type="match status" value="1"/>
</dbReference>
<accession>A0A814XCA8</accession>
<gene>
    <name evidence="12" type="ORF">BJG266_LOCUS27590</name>
    <name evidence="15" type="ORF">OXD698_LOCUS21013</name>
    <name evidence="14" type="ORF">QVE165_LOCUS49931</name>
    <name evidence="13" type="ORF">VCS650_LOCUS35336</name>
</gene>
<dbReference type="InterPro" id="IPR000566">
    <property type="entry name" value="Lipocln_cytosolic_FA-bd_dom"/>
</dbReference>
<dbReference type="EMBL" id="CAJNOM010000942">
    <property type="protein sequence ID" value="CAF1580250.1"/>
    <property type="molecule type" value="Genomic_DNA"/>
</dbReference>
<evidence type="ECO:0000313" key="15">
    <source>
        <dbReference type="EMBL" id="CAF3846465.1"/>
    </source>
</evidence>
<dbReference type="Gene3D" id="2.40.128.20">
    <property type="match status" value="1"/>
</dbReference>
<dbReference type="GO" id="GO:0005576">
    <property type="term" value="C:extracellular region"/>
    <property type="evidence" value="ECO:0007669"/>
    <property type="project" value="UniProtKB-SubCell"/>
</dbReference>
<evidence type="ECO:0000256" key="4">
    <source>
        <dbReference type="ARBA" id="ARBA00022448"/>
    </source>
</evidence>
<feature type="signal peptide" evidence="10">
    <location>
        <begin position="1"/>
        <end position="19"/>
    </location>
</feature>
<keyword evidence="9" id="KW-0325">Glycoprotein</keyword>
<dbReference type="OrthoDB" id="565904at2759"/>
<proteinExistence type="inferred from homology"/>
<dbReference type="InterPro" id="IPR022271">
    <property type="entry name" value="Lipocalin_ApoD"/>
</dbReference>
<evidence type="ECO:0000256" key="8">
    <source>
        <dbReference type="ARBA" id="ARBA00023157"/>
    </source>
</evidence>
<evidence type="ECO:0000256" key="2">
    <source>
        <dbReference type="ARBA" id="ARBA00006889"/>
    </source>
</evidence>
<dbReference type="PROSITE" id="PS00213">
    <property type="entry name" value="LIPOCALIN"/>
    <property type="match status" value="1"/>
</dbReference>
<sequence>MYISLALIVFLSLFSQSLAAGCPKIVTQKDFNATKYLGLWYEIERNDIIFEIASRCENATYTANDNGTVGVWNQAVTAYSGYYSIHGIARVKDPAEPGALEVIFTNPARKGDYNVITTDYNEYALVYACETIPVVGFKMEFIWLLSRKKSLSPSRINELKKILKDMGADVNNVKPTRQDCS</sequence>
<dbReference type="FunFam" id="2.40.128.20:FF:000003">
    <property type="entry name" value="Apolipoprotein D"/>
    <property type="match status" value="1"/>
</dbReference>
<dbReference type="Proteomes" id="UP000663891">
    <property type="component" value="Unassembled WGS sequence"/>
</dbReference>
<evidence type="ECO:0000313" key="16">
    <source>
        <dbReference type="Proteomes" id="UP000663832"/>
    </source>
</evidence>
<evidence type="ECO:0000256" key="10">
    <source>
        <dbReference type="PIRNR" id="PIRNR036893"/>
    </source>
</evidence>
<dbReference type="GO" id="GO:0006629">
    <property type="term" value="P:lipid metabolic process"/>
    <property type="evidence" value="ECO:0007669"/>
    <property type="project" value="TreeGrafter"/>
</dbReference>
<dbReference type="SUPFAM" id="SSF50814">
    <property type="entry name" value="Lipocalins"/>
    <property type="match status" value="1"/>
</dbReference>
<reference evidence="12" key="1">
    <citation type="submission" date="2021-02" db="EMBL/GenBank/DDBJ databases">
        <authorList>
            <person name="Nowell W R."/>
        </authorList>
    </citation>
    <scope>NUCLEOTIDE SEQUENCE</scope>
</reference>
<dbReference type="InterPro" id="IPR012674">
    <property type="entry name" value="Calycin"/>
</dbReference>
<dbReference type="GO" id="GO:0005737">
    <property type="term" value="C:cytoplasm"/>
    <property type="evidence" value="ECO:0007669"/>
    <property type="project" value="TreeGrafter"/>
</dbReference>
<dbReference type="InterPro" id="IPR003057">
    <property type="entry name" value="Invtbrt_color"/>
</dbReference>
<comment type="caution">
    <text evidence="12">The sequence shown here is derived from an EMBL/GenBank/DDBJ whole genome shotgun (WGS) entry which is preliminary data.</text>
</comment>
<dbReference type="GO" id="GO:0031409">
    <property type="term" value="F:pigment binding"/>
    <property type="evidence" value="ECO:0007669"/>
    <property type="project" value="InterPro"/>
</dbReference>
<evidence type="ECO:0000256" key="3">
    <source>
        <dbReference type="ARBA" id="ARBA00019890"/>
    </source>
</evidence>
<evidence type="ECO:0000256" key="6">
    <source>
        <dbReference type="ARBA" id="ARBA00022729"/>
    </source>
</evidence>
<dbReference type="PANTHER" id="PTHR10612">
    <property type="entry name" value="APOLIPOPROTEIN D"/>
    <property type="match status" value="1"/>
</dbReference>